<keyword evidence="2" id="KW-1185">Reference proteome</keyword>
<sequence length="132" mass="15303">MVRQENWKLKSIENEEQHIELSGSSTSDEDIEKMDHSDFDSIPVEETLPIKEKNYSRGSKEIITKKLCVLLGRCNVSDRDAVRIIAAAAEALDANLQELSLSRTTVRARRQKFRERRANIIKNRFKKISRLF</sequence>
<protein>
    <submittedName>
        <fullName evidence="1">Uncharacterized protein</fullName>
    </submittedName>
</protein>
<comment type="caution">
    <text evidence="1">The sequence shown here is derived from an EMBL/GenBank/DDBJ whole genome shotgun (WGS) entry which is preliminary data.</text>
</comment>
<gene>
    <name evidence="1" type="ORF">JTE90_006636</name>
</gene>
<proteinExistence type="predicted"/>
<name>A0AAV6U7R8_9ARAC</name>
<evidence type="ECO:0000313" key="2">
    <source>
        <dbReference type="Proteomes" id="UP000827092"/>
    </source>
</evidence>
<accession>A0AAV6U7R8</accession>
<reference evidence="1 2" key="1">
    <citation type="journal article" date="2022" name="Nat. Ecol. Evol.">
        <title>A masculinizing supergene underlies an exaggerated male reproductive morph in a spider.</title>
        <authorList>
            <person name="Hendrickx F."/>
            <person name="De Corte Z."/>
            <person name="Sonet G."/>
            <person name="Van Belleghem S.M."/>
            <person name="Kostlbacher S."/>
            <person name="Vangestel C."/>
        </authorList>
    </citation>
    <scope>NUCLEOTIDE SEQUENCE [LARGE SCALE GENOMIC DNA]</scope>
    <source>
        <strain evidence="1">W744_W776</strain>
    </source>
</reference>
<dbReference type="Proteomes" id="UP000827092">
    <property type="component" value="Unassembled WGS sequence"/>
</dbReference>
<dbReference type="EMBL" id="JAFNEN010000606">
    <property type="protein sequence ID" value="KAG8179731.1"/>
    <property type="molecule type" value="Genomic_DNA"/>
</dbReference>
<dbReference type="AlphaFoldDB" id="A0AAV6U7R8"/>
<evidence type="ECO:0000313" key="1">
    <source>
        <dbReference type="EMBL" id="KAG8179731.1"/>
    </source>
</evidence>
<organism evidence="1 2">
    <name type="scientific">Oedothorax gibbosus</name>
    <dbReference type="NCBI Taxonomy" id="931172"/>
    <lineage>
        <taxon>Eukaryota</taxon>
        <taxon>Metazoa</taxon>
        <taxon>Ecdysozoa</taxon>
        <taxon>Arthropoda</taxon>
        <taxon>Chelicerata</taxon>
        <taxon>Arachnida</taxon>
        <taxon>Araneae</taxon>
        <taxon>Araneomorphae</taxon>
        <taxon>Entelegynae</taxon>
        <taxon>Araneoidea</taxon>
        <taxon>Linyphiidae</taxon>
        <taxon>Erigoninae</taxon>
        <taxon>Oedothorax</taxon>
    </lineage>
</organism>